<evidence type="ECO:0000313" key="4">
    <source>
        <dbReference type="Proteomes" id="UP001445076"/>
    </source>
</evidence>
<evidence type="ECO:0000313" key="3">
    <source>
        <dbReference type="EMBL" id="KAK8737433.1"/>
    </source>
</evidence>
<dbReference type="SUPFAM" id="SSF52540">
    <property type="entry name" value="P-loop containing nucleoside triphosphate hydrolases"/>
    <property type="match status" value="1"/>
</dbReference>
<name>A0AAW0XBV7_CHEQU</name>
<dbReference type="AlphaFoldDB" id="A0AAW0XBV7"/>
<organism evidence="3 4">
    <name type="scientific">Cherax quadricarinatus</name>
    <name type="common">Australian red claw crayfish</name>
    <dbReference type="NCBI Taxonomy" id="27406"/>
    <lineage>
        <taxon>Eukaryota</taxon>
        <taxon>Metazoa</taxon>
        <taxon>Ecdysozoa</taxon>
        <taxon>Arthropoda</taxon>
        <taxon>Crustacea</taxon>
        <taxon>Multicrustacea</taxon>
        <taxon>Malacostraca</taxon>
        <taxon>Eumalacostraca</taxon>
        <taxon>Eucarida</taxon>
        <taxon>Decapoda</taxon>
        <taxon>Pleocyemata</taxon>
        <taxon>Astacidea</taxon>
        <taxon>Parastacoidea</taxon>
        <taxon>Parastacidae</taxon>
        <taxon>Cherax</taxon>
    </lineage>
</organism>
<comment type="similarity">
    <text evidence="1">Belongs to the WSCD family.</text>
</comment>
<keyword evidence="2" id="KW-1133">Transmembrane helix</keyword>
<comment type="caution">
    <text evidence="3">The sequence shown here is derived from an EMBL/GenBank/DDBJ whole genome shotgun (WGS) entry which is preliminary data.</text>
</comment>
<accession>A0AAW0XBV7</accession>
<dbReference type="InterPro" id="IPR051589">
    <property type="entry name" value="Sialate-O-sulfotransferase"/>
</dbReference>
<sequence>MHLFLKTLYMLTVMVMTGMMMVLVLLCTPDFHMRLSHGFYRQTDLTYSQFVMQSLDNPGIYVAEVSVDVEELPERVPVKREAAWDYSGNNTGYLKIHLDYGRPQHEPWAGKTGCMGLRVGFARRRTLPRTALASFPGSGNTWLRYLIQSATGLFTGSVYIDRELAAKGFYGENEIPECGCTIVVKTHGYCLGGLPEDREQRVKDMDKFFGRGLLLLRNPYDTLIAYRNYLSAGHLGVAGPAAFRGADWARFVYGQMDVWRAYALDWITLGRSVLVVHYEHLLEDPQRELHNILQFLRLRPERPRLQCVMTNLDGAFRRATPDNIFYRL</sequence>
<evidence type="ECO:0000256" key="2">
    <source>
        <dbReference type="SAM" id="Phobius"/>
    </source>
</evidence>
<reference evidence="3 4" key="1">
    <citation type="journal article" date="2024" name="BMC Genomics">
        <title>Genome assembly of redclaw crayfish (Cherax quadricarinatus) provides insights into its immune adaptation and hypoxia tolerance.</title>
        <authorList>
            <person name="Liu Z."/>
            <person name="Zheng J."/>
            <person name="Li H."/>
            <person name="Fang K."/>
            <person name="Wang S."/>
            <person name="He J."/>
            <person name="Zhou D."/>
            <person name="Weng S."/>
            <person name="Chi M."/>
            <person name="Gu Z."/>
            <person name="He J."/>
            <person name="Li F."/>
            <person name="Wang M."/>
        </authorList>
    </citation>
    <scope>NUCLEOTIDE SEQUENCE [LARGE SCALE GENOMIC DNA]</scope>
    <source>
        <strain evidence="3">ZL_2023a</strain>
    </source>
</reference>
<gene>
    <name evidence="3" type="ORF">OTU49_004480</name>
</gene>
<protein>
    <recommendedName>
        <fullName evidence="5">Sulfotransferase domain-containing protein</fullName>
    </recommendedName>
</protein>
<feature type="non-terminal residue" evidence="3">
    <location>
        <position position="328"/>
    </location>
</feature>
<keyword evidence="2" id="KW-0812">Transmembrane</keyword>
<evidence type="ECO:0008006" key="5">
    <source>
        <dbReference type="Google" id="ProtNLM"/>
    </source>
</evidence>
<dbReference type="EMBL" id="JARKIK010000042">
    <property type="protein sequence ID" value="KAK8737433.1"/>
    <property type="molecule type" value="Genomic_DNA"/>
</dbReference>
<dbReference type="Gene3D" id="3.40.50.300">
    <property type="entry name" value="P-loop containing nucleotide triphosphate hydrolases"/>
    <property type="match status" value="1"/>
</dbReference>
<dbReference type="InterPro" id="IPR027417">
    <property type="entry name" value="P-loop_NTPase"/>
</dbReference>
<dbReference type="Proteomes" id="UP001445076">
    <property type="component" value="Unassembled WGS sequence"/>
</dbReference>
<feature type="transmembrane region" description="Helical" evidence="2">
    <location>
        <begin position="7"/>
        <end position="26"/>
    </location>
</feature>
<keyword evidence="4" id="KW-1185">Reference proteome</keyword>
<evidence type="ECO:0000256" key="1">
    <source>
        <dbReference type="ARBA" id="ARBA00010236"/>
    </source>
</evidence>
<keyword evidence="2" id="KW-0472">Membrane</keyword>
<dbReference type="PANTHER" id="PTHR45964:SF9">
    <property type="entry name" value="SULFOTRANSFERASE"/>
    <property type="match status" value="1"/>
</dbReference>
<dbReference type="PANTHER" id="PTHR45964">
    <property type="entry name" value="WSCD FAMILY MEMBER CG9164"/>
    <property type="match status" value="1"/>
</dbReference>
<proteinExistence type="inferred from homology"/>